<dbReference type="InterPro" id="IPR024810">
    <property type="entry name" value="MAB21L/cGLR"/>
</dbReference>
<dbReference type="SMART" id="SM01265">
    <property type="entry name" value="Mab-21"/>
    <property type="match status" value="1"/>
</dbReference>
<evidence type="ECO:0000259" key="1">
    <source>
        <dbReference type="Pfam" id="PF20266"/>
    </source>
</evidence>
<dbReference type="AlphaFoldDB" id="A0A9D4IFR8"/>
<sequence>MERRKTFLWRERMEIISLRLIGSYTECFHFGSQSEGTTTPGLQSDIDLLISNTNAKIMRAWQDWEAGKGNLLMLHNENTSPQQYLLQVIQQYTPEPDSRLHDYFYVRTDSMEVILSAEQFKNNIEPMHRAHVGIQAYVNGPCVIVVKEWDVVYAFPVLNHCPEIQHWINRCRGRHWPPAQLLEDARVAPCFLVAAGHSESDFKHEEWRLSPNLIERNLMFSFNTTQLKCYVILKLIKRSLLYDNVGDFVTSFYCKTIMFYTIERTNPFKWFEHNIMFVLSLCLRTLRAFLRLGRLPHYIIEGVNLFDGKVSQAQQRRLIVYIDNMVRNNLQQIFCIVLDNFGSRLQARGSLRNGNDGELKRKCLHNSISLLLRFECMNTVCHRLSNIINQIHNSDTTFEQDIKNTLHSAVQISTNVRLKSVALEFIKHLYGLVQSIQSSDCLRLRNVVKREIIMRFKYSLNTDVASSRLKLASILYCCGHVHAAVRVLEDVQRRYHNRVNVDIEM</sequence>
<keyword evidence="3" id="KW-1185">Reference proteome</keyword>
<protein>
    <recommendedName>
        <fullName evidence="1">Mab-21-like HhH/H2TH-like domain-containing protein</fullName>
    </recommendedName>
</protein>
<gene>
    <name evidence="2" type="ORF">DPMN_171628</name>
</gene>
<accession>A0A9D4IFR8</accession>
<feature type="domain" description="Mab-21-like HhH/H2TH-like" evidence="1">
    <location>
        <begin position="228"/>
        <end position="318"/>
    </location>
</feature>
<proteinExistence type="predicted"/>
<reference evidence="2" key="1">
    <citation type="journal article" date="2019" name="bioRxiv">
        <title>The Genome of the Zebra Mussel, Dreissena polymorpha: A Resource for Invasive Species Research.</title>
        <authorList>
            <person name="McCartney M.A."/>
            <person name="Auch B."/>
            <person name="Kono T."/>
            <person name="Mallez S."/>
            <person name="Zhang Y."/>
            <person name="Obille A."/>
            <person name="Becker A."/>
            <person name="Abrahante J.E."/>
            <person name="Garbe J."/>
            <person name="Badalamenti J.P."/>
            <person name="Herman A."/>
            <person name="Mangelson H."/>
            <person name="Liachko I."/>
            <person name="Sullivan S."/>
            <person name="Sone E.D."/>
            <person name="Koren S."/>
            <person name="Silverstein K.A.T."/>
            <person name="Beckman K.B."/>
            <person name="Gohl D.M."/>
        </authorList>
    </citation>
    <scope>NUCLEOTIDE SEQUENCE</scope>
    <source>
        <strain evidence="2">Duluth1</strain>
        <tissue evidence="2">Whole animal</tissue>
    </source>
</reference>
<dbReference type="Proteomes" id="UP000828390">
    <property type="component" value="Unassembled WGS sequence"/>
</dbReference>
<dbReference type="Pfam" id="PF20266">
    <property type="entry name" value="Mab-21_C"/>
    <property type="match status" value="1"/>
</dbReference>
<evidence type="ECO:0000313" key="2">
    <source>
        <dbReference type="EMBL" id="KAH3770343.1"/>
    </source>
</evidence>
<evidence type="ECO:0000313" key="3">
    <source>
        <dbReference type="Proteomes" id="UP000828390"/>
    </source>
</evidence>
<dbReference type="Gene3D" id="1.10.1410.40">
    <property type="match status" value="1"/>
</dbReference>
<dbReference type="PANTHER" id="PTHR10656:SF69">
    <property type="entry name" value="MAB-21-LIKE HHH_H2TH-LIKE DOMAIN-CONTAINING PROTEIN"/>
    <property type="match status" value="1"/>
</dbReference>
<name>A0A9D4IFR8_DREPO</name>
<organism evidence="2 3">
    <name type="scientific">Dreissena polymorpha</name>
    <name type="common">Zebra mussel</name>
    <name type="synonym">Mytilus polymorpha</name>
    <dbReference type="NCBI Taxonomy" id="45954"/>
    <lineage>
        <taxon>Eukaryota</taxon>
        <taxon>Metazoa</taxon>
        <taxon>Spiralia</taxon>
        <taxon>Lophotrochozoa</taxon>
        <taxon>Mollusca</taxon>
        <taxon>Bivalvia</taxon>
        <taxon>Autobranchia</taxon>
        <taxon>Heteroconchia</taxon>
        <taxon>Euheterodonta</taxon>
        <taxon>Imparidentia</taxon>
        <taxon>Neoheterodontei</taxon>
        <taxon>Myida</taxon>
        <taxon>Dreissenoidea</taxon>
        <taxon>Dreissenidae</taxon>
        <taxon>Dreissena</taxon>
    </lineage>
</organism>
<dbReference type="PANTHER" id="PTHR10656">
    <property type="entry name" value="CELL FATE DETERMINING PROTEIN MAB21-RELATED"/>
    <property type="match status" value="1"/>
</dbReference>
<dbReference type="InterPro" id="IPR046906">
    <property type="entry name" value="Mab-21_HhH/H2TH-like"/>
</dbReference>
<reference evidence="2" key="2">
    <citation type="submission" date="2020-11" db="EMBL/GenBank/DDBJ databases">
        <authorList>
            <person name="McCartney M.A."/>
            <person name="Auch B."/>
            <person name="Kono T."/>
            <person name="Mallez S."/>
            <person name="Becker A."/>
            <person name="Gohl D.M."/>
            <person name="Silverstein K.A.T."/>
            <person name="Koren S."/>
            <person name="Bechman K.B."/>
            <person name="Herman A."/>
            <person name="Abrahante J.E."/>
            <person name="Garbe J."/>
        </authorList>
    </citation>
    <scope>NUCLEOTIDE SEQUENCE</scope>
    <source>
        <strain evidence="2">Duluth1</strain>
        <tissue evidence="2">Whole animal</tissue>
    </source>
</reference>
<dbReference type="EMBL" id="JAIWYP010000009">
    <property type="protein sequence ID" value="KAH3770343.1"/>
    <property type="molecule type" value="Genomic_DNA"/>
</dbReference>
<comment type="caution">
    <text evidence="2">The sequence shown here is derived from an EMBL/GenBank/DDBJ whole genome shotgun (WGS) entry which is preliminary data.</text>
</comment>